<accession>A0A9X2C3B6</accession>
<feature type="domain" description="HTH lysR-type" evidence="5">
    <location>
        <begin position="1"/>
        <end position="59"/>
    </location>
</feature>
<evidence type="ECO:0000256" key="1">
    <source>
        <dbReference type="ARBA" id="ARBA00009437"/>
    </source>
</evidence>
<dbReference type="InterPro" id="IPR058163">
    <property type="entry name" value="LysR-type_TF_proteobact-type"/>
</dbReference>
<dbReference type="Pfam" id="PF03466">
    <property type="entry name" value="LysR_substrate"/>
    <property type="match status" value="1"/>
</dbReference>
<dbReference type="GO" id="GO:0043565">
    <property type="term" value="F:sequence-specific DNA binding"/>
    <property type="evidence" value="ECO:0007669"/>
    <property type="project" value="TreeGrafter"/>
</dbReference>
<dbReference type="Proteomes" id="UP001139353">
    <property type="component" value="Unassembled WGS sequence"/>
</dbReference>
<keyword evidence="7" id="KW-1185">Reference proteome</keyword>
<keyword evidence="2" id="KW-0805">Transcription regulation</keyword>
<gene>
    <name evidence="6" type="ORF">LPC04_19470</name>
</gene>
<dbReference type="InterPro" id="IPR005119">
    <property type="entry name" value="LysR_subst-bd"/>
</dbReference>
<dbReference type="Gene3D" id="1.10.10.10">
    <property type="entry name" value="Winged helix-like DNA-binding domain superfamily/Winged helix DNA-binding domain"/>
    <property type="match status" value="1"/>
</dbReference>
<sequence length="313" mass="34047">MDRLQAVRLFVRVVELGSFSKAAAELGIGQPAVTKQVARMEAQLGARLLHRSTHGVTATEIGALYYEKCRVIAHHVDEADSVAALMQSQMRGAMRISTSVAFGRRVLGPLLMQFMRANPDLQVDLGVDDRYVDMIEQGVDVAIRMGRLADSSLGARYLGLNPWVLVASPAFLRGRAMPLRPQDLASRDCLIYSTVQGDARWHFAGASGQPESVAVRGPLRSNSLSILLEAAIDGMGVTALPRYVAHGALSQGSVVPLLEAWSLPVQEIHAVYPSPRMLPLKVSGLVAWLQARFEGEWWTRLDAPAQSGDLSRS</sequence>
<dbReference type="SUPFAM" id="SSF46785">
    <property type="entry name" value="Winged helix' DNA-binding domain"/>
    <property type="match status" value="1"/>
</dbReference>
<dbReference type="InterPro" id="IPR036388">
    <property type="entry name" value="WH-like_DNA-bd_sf"/>
</dbReference>
<dbReference type="PROSITE" id="PS50931">
    <property type="entry name" value="HTH_LYSR"/>
    <property type="match status" value="1"/>
</dbReference>
<dbReference type="GO" id="GO:0003700">
    <property type="term" value="F:DNA-binding transcription factor activity"/>
    <property type="evidence" value="ECO:0007669"/>
    <property type="project" value="InterPro"/>
</dbReference>
<comment type="caution">
    <text evidence="6">The sequence shown here is derived from an EMBL/GenBank/DDBJ whole genome shotgun (WGS) entry which is preliminary data.</text>
</comment>
<evidence type="ECO:0000256" key="3">
    <source>
        <dbReference type="ARBA" id="ARBA00023125"/>
    </source>
</evidence>
<name>A0A9X2C3B6_9BURK</name>
<evidence type="ECO:0000256" key="2">
    <source>
        <dbReference type="ARBA" id="ARBA00023015"/>
    </source>
</evidence>
<keyword evidence="3" id="KW-0238">DNA-binding</keyword>
<comment type="similarity">
    <text evidence="1">Belongs to the LysR transcriptional regulatory family.</text>
</comment>
<dbReference type="Gene3D" id="3.40.190.290">
    <property type="match status" value="1"/>
</dbReference>
<dbReference type="GO" id="GO:0006351">
    <property type="term" value="P:DNA-templated transcription"/>
    <property type="evidence" value="ECO:0007669"/>
    <property type="project" value="TreeGrafter"/>
</dbReference>
<dbReference type="SUPFAM" id="SSF53850">
    <property type="entry name" value="Periplasmic binding protein-like II"/>
    <property type="match status" value="1"/>
</dbReference>
<keyword evidence="4" id="KW-0804">Transcription</keyword>
<evidence type="ECO:0000256" key="4">
    <source>
        <dbReference type="ARBA" id="ARBA00023163"/>
    </source>
</evidence>
<dbReference type="PRINTS" id="PR00039">
    <property type="entry name" value="HTHLYSR"/>
</dbReference>
<dbReference type="PANTHER" id="PTHR30537:SF5">
    <property type="entry name" value="HTH-TYPE TRANSCRIPTIONAL ACTIVATOR TTDR-RELATED"/>
    <property type="match status" value="1"/>
</dbReference>
<dbReference type="Pfam" id="PF00126">
    <property type="entry name" value="HTH_1"/>
    <property type="match status" value="1"/>
</dbReference>
<dbReference type="EMBL" id="JAJLJH010000006">
    <property type="protein sequence ID" value="MCK9687889.1"/>
    <property type="molecule type" value="Genomic_DNA"/>
</dbReference>
<dbReference type="FunFam" id="1.10.10.10:FF:000001">
    <property type="entry name" value="LysR family transcriptional regulator"/>
    <property type="match status" value="1"/>
</dbReference>
<dbReference type="CDD" id="cd08422">
    <property type="entry name" value="PBP2_CrgA_like"/>
    <property type="match status" value="1"/>
</dbReference>
<proteinExistence type="inferred from homology"/>
<evidence type="ECO:0000313" key="6">
    <source>
        <dbReference type="EMBL" id="MCK9687889.1"/>
    </source>
</evidence>
<evidence type="ECO:0000259" key="5">
    <source>
        <dbReference type="PROSITE" id="PS50931"/>
    </source>
</evidence>
<organism evidence="6 7">
    <name type="scientific">Scleromatobacter humisilvae</name>
    <dbReference type="NCBI Taxonomy" id="2897159"/>
    <lineage>
        <taxon>Bacteria</taxon>
        <taxon>Pseudomonadati</taxon>
        <taxon>Pseudomonadota</taxon>
        <taxon>Betaproteobacteria</taxon>
        <taxon>Burkholderiales</taxon>
        <taxon>Sphaerotilaceae</taxon>
        <taxon>Scleromatobacter</taxon>
    </lineage>
</organism>
<evidence type="ECO:0000313" key="7">
    <source>
        <dbReference type="Proteomes" id="UP001139353"/>
    </source>
</evidence>
<protein>
    <submittedName>
        <fullName evidence="6">LysR family transcriptional regulator</fullName>
    </submittedName>
</protein>
<dbReference type="RefSeq" id="WP_275683933.1">
    <property type="nucleotide sequence ID" value="NZ_JAJLJH010000006.1"/>
</dbReference>
<dbReference type="PANTHER" id="PTHR30537">
    <property type="entry name" value="HTH-TYPE TRANSCRIPTIONAL REGULATOR"/>
    <property type="match status" value="1"/>
</dbReference>
<reference evidence="6" key="1">
    <citation type="submission" date="2021-11" db="EMBL/GenBank/DDBJ databases">
        <title>BS-T2-15 a new species belonging to the Comamonadaceae family isolated from the soil of a French oak forest.</title>
        <authorList>
            <person name="Mieszkin S."/>
            <person name="Alain K."/>
        </authorList>
    </citation>
    <scope>NUCLEOTIDE SEQUENCE</scope>
    <source>
        <strain evidence="6">BS-T2-15</strain>
    </source>
</reference>
<dbReference type="InterPro" id="IPR036390">
    <property type="entry name" value="WH_DNA-bd_sf"/>
</dbReference>
<dbReference type="InterPro" id="IPR000847">
    <property type="entry name" value="LysR_HTH_N"/>
</dbReference>
<dbReference type="AlphaFoldDB" id="A0A9X2C3B6"/>